<dbReference type="GO" id="GO:0007168">
    <property type="term" value="P:receptor guanylyl cyclase signaling pathway"/>
    <property type="evidence" value="ECO:0007669"/>
    <property type="project" value="TreeGrafter"/>
</dbReference>
<comment type="subcellular location">
    <subcellularLocation>
        <location evidence="1">Membrane</location>
    </subcellularLocation>
</comment>
<dbReference type="InterPro" id="IPR001054">
    <property type="entry name" value="A/G_cyclase"/>
</dbReference>
<proteinExistence type="predicted"/>
<dbReference type="PANTHER" id="PTHR11920:SF335">
    <property type="entry name" value="GUANYLATE CYCLASE"/>
    <property type="match status" value="1"/>
</dbReference>
<evidence type="ECO:0000259" key="7">
    <source>
        <dbReference type="PROSITE" id="PS50125"/>
    </source>
</evidence>
<keyword evidence="5" id="KW-0472">Membrane</keyword>
<dbReference type="PANTHER" id="PTHR11920">
    <property type="entry name" value="GUANYLYL CYCLASE"/>
    <property type="match status" value="1"/>
</dbReference>
<dbReference type="Proteomes" id="UP001153069">
    <property type="component" value="Unassembled WGS sequence"/>
</dbReference>
<dbReference type="GO" id="GO:0004016">
    <property type="term" value="F:adenylate cyclase activity"/>
    <property type="evidence" value="ECO:0007669"/>
    <property type="project" value="TreeGrafter"/>
</dbReference>
<organism evidence="8 9">
    <name type="scientific">Seminavis robusta</name>
    <dbReference type="NCBI Taxonomy" id="568900"/>
    <lineage>
        <taxon>Eukaryota</taxon>
        <taxon>Sar</taxon>
        <taxon>Stramenopiles</taxon>
        <taxon>Ochrophyta</taxon>
        <taxon>Bacillariophyta</taxon>
        <taxon>Bacillariophyceae</taxon>
        <taxon>Bacillariophycidae</taxon>
        <taxon>Naviculales</taxon>
        <taxon>Naviculaceae</taxon>
        <taxon>Seminavis</taxon>
    </lineage>
</organism>
<keyword evidence="2" id="KW-0812">Transmembrane</keyword>
<dbReference type="PROSITE" id="PS50125">
    <property type="entry name" value="GUANYLATE_CYCLASE_2"/>
    <property type="match status" value="1"/>
</dbReference>
<accession>A0A9N8DWB2</accession>
<reference evidence="8" key="1">
    <citation type="submission" date="2020-06" db="EMBL/GenBank/DDBJ databases">
        <authorList>
            <consortium name="Plant Systems Biology data submission"/>
        </authorList>
    </citation>
    <scope>NUCLEOTIDE SEQUENCE</scope>
    <source>
        <strain evidence="8">D6</strain>
    </source>
</reference>
<evidence type="ECO:0000256" key="6">
    <source>
        <dbReference type="ARBA" id="ARBA00023239"/>
    </source>
</evidence>
<keyword evidence="8" id="KW-0675">Receptor</keyword>
<dbReference type="CDD" id="cd07302">
    <property type="entry name" value="CHD"/>
    <property type="match status" value="1"/>
</dbReference>
<dbReference type="GO" id="GO:0005886">
    <property type="term" value="C:plasma membrane"/>
    <property type="evidence" value="ECO:0007669"/>
    <property type="project" value="TreeGrafter"/>
</dbReference>
<keyword evidence="9" id="KW-1185">Reference proteome</keyword>
<dbReference type="InterPro" id="IPR029787">
    <property type="entry name" value="Nucleotide_cyclase"/>
</dbReference>
<dbReference type="GO" id="GO:0035556">
    <property type="term" value="P:intracellular signal transduction"/>
    <property type="evidence" value="ECO:0007669"/>
    <property type="project" value="InterPro"/>
</dbReference>
<dbReference type="Pfam" id="PF00211">
    <property type="entry name" value="Guanylate_cyc"/>
    <property type="match status" value="1"/>
</dbReference>
<dbReference type="AlphaFoldDB" id="A0A9N8DWB2"/>
<evidence type="ECO:0000313" key="8">
    <source>
        <dbReference type="EMBL" id="CAB9509827.1"/>
    </source>
</evidence>
<name>A0A9N8DWB2_9STRA</name>
<evidence type="ECO:0000256" key="1">
    <source>
        <dbReference type="ARBA" id="ARBA00004370"/>
    </source>
</evidence>
<dbReference type="GO" id="GO:0004383">
    <property type="term" value="F:guanylate cyclase activity"/>
    <property type="evidence" value="ECO:0007669"/>
    <property type="project" value="TreeGrafter"/>
</dbReference>
<dbReference type="SUPFAM" id="SSF55073">
    <property type="entry name" value="Nucleotide cyclase"/>
    <property type="match status" value="1"/>
</dbReference>
<dbReference type="EMBL" id="CAICTM010000406">
    <property type="protein sequence ID" value="CAB9509827.1"/>
    <property type="molecule type" value="Genomic_DNA"/>
</dbReference>
<evidence type="ECO:0000313" key="9">
    <source>
        <dbReference type="Proteomes" id="UP001153069"/>
    </source>
</evidence>
<keyword evidence="4" id="KW-1133">Transmembrane helix</keyword>
<feature type="domain" description="Guanylate cyclase" evidence="7">
    <location>
        <begin position="66"/>
        <end position="119"/>
    </location>
</feature>
<evidence type="ECO:0000256" key="4">
    <source>
        <dbReference type="ARBA" id="ARBA00022989"/>
    </source>
</evidence>
<dbReference type="OrthoDB" id="1890790at2759"/>
<comment type="caution">
    <text evidence="8">The sequence shown here is derived from an EMBL/GenBank/DDBJ whole genome shotgun (WGS) entry which is preliminary data.</text>
</comment>
<sequence>MQRALASGAIVSSLFPEKVNQALYEEKQQEQRANRTLTEFKMTDMAGVSSSLNGSKPIADLFHDTTIFFADLAGFTAWSGKRTPVEVFELLEKLYGAFDVIAKRRKVFKVETIGDCYVQ</sequence>
<evidence type="ECO:0000256" key="5">
    <source>
        <dbReference type="ARBA" id="ARBA00023136"/>
    </source>
</evidence>
<dbReference type="GO" id="GO:0000166">
    <property type="term" value="F:nucleotide binding"/>
    <property type="evidence" value="ECO:0007669"/>
    <property type="project" value="UniProtKB-KW"/>
</dbReference>
<dbReference type="Gene3D" id="3.30.70.1230">
    <property type="entry name" value="Nucleotide cyclase"/>
    <property type="match status" value="1"/>
</dbReference>
<dbReference type="InterPro" id="IPR050401">
    <property type="entry name" value="Cyclic_nucleotide_synthase"/>
</dbReference>
<gene>
    <name evidence="8" type="ORF">SEMRO_407_G136550.1</name>
</gene>
<keyword evidence="6" id="KW-0456">Lyase</keyword>
<evidence type="ECO:0000256" key="2">
    <source>
        <dbReference type="ARBA" id="ARBA00022692"/>
    </source>
</evidence>
<keyword evidence="3" id="KW-0547">Nucleotide-binding</keyword>
<evidence type="ECO:0000256" key="3">
    <source>
        <dbReference type="ARBA" id="ARBA00022741"/>
    </source>
</evidence>
<protein>
    <submittedName>
        <fullName evidence="8">Natriuretic peptide receptor 2</fullName>
    </submittedName>
</protein>
<dbReference type="GO" id="GO:0001653">
    <property type="term" value="F:peptide receptor activity"/>
    <property type="evidence" value="ECO:0007669"/>
    <property type="project" value="TreeGrafter"/>
</dbReference>